<dbReference type="InterPro" id="IPR036624">
    <property type="entry name" value="Hcp1-lik_sf"/>
</dbReference>
<dbReference type="RefSeq" id="WP_046219218.1">
    <property type="nucleotide sequence ID" value="NZ_JWYV01000002.1"/>
</dbReference>
<dbReference type="EMBL" id="JWYV01000002">
    <property type="protein sequence ID" value="KKD00853.1"/>
    <property type="molecule type" value="Genomic_DNA"/>
</dbReference>
<dbReference type="Proteomes" id="UP000033633">
    <property type="component" value="Unassembled WGS sequence"/>
</dbReference>
<dbReference type="PANTHER" id="PTHR34319:SF7">
    <property type="entry name" value="HNH ENDONUCLEASE DOMAIN-CONTAINING PROTEIN"/>
    <property type="match status" value="1"/>
</dbReference>
<dbReference type="Gene3D" id="2.30.110.20">
    <property type="entry name" value="Hcp1-like"/>
    <property type="match status" value="1"/>
</dbReference>
<dbReference type="PATRIC" id="fig|265726.11.peg.2006"/>
<sequence length="164" mass="18211">MATIAYLSIEGTTTGCLTQGCNTPLSMGNAYQLGHEDEITVLSYSHAIAFDNRSTHHPIQIVKRVDKSSPILAQACSDGEELKCKLSFYRPNAKGGVELFYEIQLTGALIRSVSMHMPHVVDFNDDEMQETLLIAYKDIQWRHVAANTGAYATWLIDSVKEAMQ</sequence>
<organism evidence="1 2">
    <name type="scientific">Photobacterium halotolerans</name>
    <dbReference type="NCBI Taxonomy" id="265726"/>
    <lineage>
        <taxon>Bacteria</taxon>
        <taxon>Pseudomonadati</taxon>
        <taxon>Pseudomonadota</taxon>
        <taxon>Gammaproteobacteria</taxon>
        <taxon>Vibrionales</taxon>
        <taxon>Vibrionaceae</taxon>
        <taxon>Photobacterium</taxon>
    </lineage>
</organism>
<evidence type="ECO:0000313" key="2">
    <source>
        <dbReference type="Proteomes" id="UP000033633"/>
    </source>
</evidence>
<dbReference type="STRING" id="265726.KY46_03305"/>
<dbReference type="NCBIfam" id="TIGR03344">
    <property type="entry name" value="VI_effect_Hcp1"/>
    <property type="match status" value="1"/>
</dbReference>
<evidence type="ECO:0008006" key="3">
    <source>
        <dbReference type="Google" id="ProtNLM"/>
    </source>
</evidence>
<dbReference type="InterPro" id="IPR052947">
    <property type="entry name" value="T6SS_Hcp1_domain"/>
</dbReference>
<dbReference type="OrthoDB" id="5674026at2"/>
<dbReference type="AlphaFoldDB" id="A0A0F5VFL5"/>
<comment type="caution">
    <text evidence="1">The sequence shown here is derived from an EMBL/GenBank/DDBJ whole genome shotgun (WGS) entry which is preliminary data.</text>
</comment>
<evidence type="ECO:0000313" key="1">
    <source>
        <dbReference type="EMBL" id="KKD00853.1"/>
    </source>
</evidence>
<dbReference type="InterPro" id="IPR008514">
    <property type="entry name" value="T6SS_Hcp"/>
</dbReference>
<dbReference type="SUPFAM" id="SSF141452">
    <property type="entry name" value="Hcp1-like"/>
    <property type="match status" value="1"/>
</dbReference>
<reference evidence="1 2" key="1">
    <citation type="submission" date="2014-12" db="EMBL/GenBank/DDBJ databases">
        <title>Mercury Reductase activity and rhizosphere competence traits in the genome of root associated Photobacterium halotolerans MELD1.</title>
        <authorList>
            <person name="Mathew D.C."/>
            <person name="Huang C.-C."/>
        </authorList>
    </citation>
    <scope>NUCLEOTIDE SEQUENCE [LARGE SCALE GENOMIC DNA]</scope>
    <source>
        <strain evidence="1 2">MELD1</strain>
    </source>
</reference>
<name>A0A0F5VFL5_9GAMM</name>
<keyword evidence="2" id="KW-1185">Reference proteome</keyword>
<gene>
    <name evidence="1" type="ORF">KY46_03305</name>
</gene>
<proteinExistence type="predicted"/>
<accession>A0A0F5VFL5</accession>
<protein>
    <recommendedName>
        <fullName evidence="3">Major exported protein</fullName>
    </recommendedName>
</protein>
<dbReference type="Pfam" id="PF05638">
    <property type="entry name" value="T6SS_HCP"/>
    <property type="match status" value="1"/>
</dbReference>
<dbReference type="PANTHER" id="PTHR34319">
    <property type="entry name" value="MAJOR EXPORTED PROTEIN"/>
    <property type="match status" value="1"/>
</dbReference>